<dbReference type="GeneID" id="111853623"/>
<evidence type="ECO:0000256" key="1">
    <source>
        <dbReference type="ARBA" id="ARBA00004479"/>
    </source>
</evidence>
<dbReference type="GO" id="GO:0002224">
    <property type="term" value="P:toll-like receptor signaling pathway"/>
    <property type="evidence" value="ECO:0007669"/>
    <property type="project" value="TreeGrafter"/>
</dbReference>
<organism evidence="16 17">
    <name type="scientific">Paramormyrops kingsleyae</name>
    <dbReference type="NCBI Taxonomy" id="1676925"/>
    <lineage>
        <taxon>Eukaryota</taxon>
        <taxon>Metazoa</taxon>
        <taxon>Chordata</taxon>
        <taxon>Craniata</taxon>
        <taxon>Vertebrata</taxon>
        <taxon>Euteleostomi</taxon>
        <taxon>Actinopterygii</taxon>
        <taxon>Neopterygii</taxon>
        <taxon>Teleostei</taxon>
        <taxon>Osteoglossocephala</taxon>
        <taxon>Osteoglossomorpha</taxon>
        <taxon>Osteoglossiformes</taxon>
        <taxon>Mormyridae</taxon>
        <taxon>Paramormyrops</taxon>
    </lineage>
</organism>
<keyword evidence="9 14" id="KW-1133">Transmembrane helix</keyword>
<dbReference type="SMART" id="SM00365">
    <property type="entry name" value="LRR_SD22"/>
    <property type="match status" value="8"/>
</dbReference>
<dbReference type="PANTHER" id="PTHR24365:SF524">
    <property type="entry name" value="TOLL-LIKE RECEPTOR 3"/>
    <property type="match status" value="1"/>
</dbReference>
<dbReference type="SMART" id="SM00364">
    <property type="entry name" value="LRR_BAC"/>
    <property type="match status" value="5"/>
</dbReference>
<protein>
    <submittedName>
        <fullName evidence="16">Toll-like receptor 3</fullName>
    </submittedName>
</protein>
<dbReference type="Pfam" id="PF13855">
    <property type="entry name" value="LRR_8"/>
    <property type="match status" value="4"/>
</dbReference>
<evidence type="ECO:0000256" key="11">
    <source>
        <dbReference type="ARBA" id="ARBA00023170"/>
    </source>
</evidence>
<accession>A0A3B3QSK0</accession>
<dbReference type="InterPro" id="IPR003591">
    <property type="entry name" value="Leu-rich_rpt_typical-subtyp"/>
</dbReference>
<evidence type="ECO:0000256" key="9">
    <source>
        <dbReference type="ARBA" id="ARBA00022989"/>
    </source>
</evidence>
<keyword evidence="17" id="KW-1185">Reference proteome</keyword>
<evidence type="ECO:0000256" key="10">
    <source>
        <dbReference type="ARBA" id="ARBA00023136"/>
    </source>
</evidence>
<keyword evidence="12" id="KW-0325">Glycoprotein</keyword>
<keyword evidence="4" id="KW-0433">Leucine-rich repeat</keyword>
<dbReference type="STRING" id="1676925.ENSPKIP00000008600"/>
<dbReference type="RefSeq" id="XP_023686513.1">
    <property type="nucleotide sequence ID" value="XM_023830745.2"/>
</dbReference>
<dbReference type="GO" id="GO:0045087">
    <property type="term" value="P:innate immune response"/>
    <property type="evidence" value="ECO:0007669"/>
    <property type="project" value="UniProtKB-KW"/>
</dbReference>
<dbReference type="KEGG" id="pki:111853623"/>
<comment type="similarity">
    <text evidence="2">Belongs to the Toll-like receptor family.</text>
</comment>
<keyword evidence="5 14" id="KW-0812">Transmembrane</keyword>
<name>A0A3B3QSK0_9TELE</name>
<dbReference type="PRINTS" id="PR00019">
    <property type="entry name" value="LEURICHRPT"/>
</dbReference>
<comment type="subcellular location">
    <subcellularLocation>
        <location evidence="1">Membrane</location>
        <topology evidence="1">Single-pass type I membrane protein</topology>
    </subcellularLocation>
</comment>
<dbReference type="Pfam" id="PF01582">
    <property type="entry name" value="TIR"/>
    <property type="match status" value="1"/>
</dbReference>
<evidence type="ECO:0000256" key="8">
    <source>
        <dbReference type="ARBA" id="ARBA00022859"/>
    </source>
</evidence>
<evidence type="ECO:0000256" key="7">
    <source>
        <dbReference type="ARBA" id="ARBA00022737"/>
    </source>
</evidence>
<keyword evidence="6" id="KW-0732">Signal</keyword>
<dbReference type="PANTHER" id="PTHR24365">
    <property type="entry name" value="TOLL-LIKE RECEPTOR"/>
    <property type="match status" value="1"/>
</dbReference>
<evidence type="ECO:0000256" key="12">
    <source>
        <dbReference type="ARBA" id="ARBA00023180"/>
    </source>
</evidence>
<dbReference type="PRINTS" id="PR01537">
    <property type="entry name" value="INTRLKN1R1F"/>
</dbReference>
<feature type="domain" description="TIR" evidence="15">
    <location>
        <begin position="765"/>
        <end position="907"/>
    </location>
</feature>
<dbReference type="Pfam" id="PF17968">
    <property type="entry name" value="Tlr3_TMD"/>
    <property type="match status" value="1"/>
</dbReference>
<feature type="transmembrane region" description="Helical" evidence="14">
    <location>
        <begin position="716"/>
        <end position="736"/>
    </location>
</feature>
<dbReference type="Gene3D" id="3.80.10.10">
    <property type="entry name" value="Ribonuclease Inhibitor"/>
    <property type="match status" value="1"/>
</dbReference>
<dbReference type="InterPro" id="IPR000483">
    <property type="entry name" value="Cys-rich_flank_reg_C"/>
</dbReference>
<dbReference type="SMART" id="SM00255">
    <property type="entry name" value="TIR"/>
    <property type="match status" value="1"/>
</dbReference>
<evidence type="ECO:0000256" key="14">
    <source>
        <dbReference type="SAM" id="Phobius"/>
    </source>
</evidence>
<keyword evidence="13" id="KW-0395">Inflammatory response</keyword>
<evidence type="ECO:0000313" key="16">
    <source>
        <dbReference type="Ensembl" id="ENSPKIP00000008600.1"/>
    </source>
</evidence>
<evidence type="ECO:0000313" key="17">
    <source>
        <dbReference type="Proteomes" id="UP000261540"/>
    </source>
</evidence>
<evidence type="ECO:0000256" key="4">
    <source>
        <dbReference type="ARBA" id="ARBA00022614"/>
    </source>
</evidence>
<dbReference type="SMART" id="SM00082">
    <property type="entry name" value="LRRCT"/>
    <property type="match status" value="1"/>
</dbReference>
<proteinExistence type="inferred from homology"/>
<keyword evidence="3" id="KW-0399">Innate immunity</keyword>
<dbReference type="GO" id="GO:0005886">
    <property type="term" value="C:plasma membrane"/>
    <property type="evidence" value="ECO:0007669"/>
    <property type="project" value="TreeGrafter"/>
</dbReference>
<dbReference type="SMART" id="SM00369">
    <property type="entry name" value="LRR_TYP"/>
    <property type="match status" value="14"/>
</dbReference>
<dbReference type="SUPFAM" id="SSF52200">
    <property type="entry name" value="Toll/Interleukin receptor TIR domain"/>
    <property type="match status" value="1"/>
</dbReference>
<dbReference type="SUPFAM" id="SSF52058">
    <property type="entry name" value="L domain-like"/>
    <property type="match status" value="2"/>
</dbReference>
<keyword evidence="7" id="KW-0677">Repeat</keyword>
<dbReference type="GO" id="GO:0038023">
    <property type="term" value="F:signaling receptor activity"/>
    <property type="evidence" value="ECO:0007669"/>
    <property type="project" value="TreeGrafter"/>
</dbReference>
<dbReference type="FunFam" id="3.80.10.10:FF:000137">
    <property type="entry name" value="Toll-like receptor 3"/>
    <property type="match status" value="1"/>
</dbReference>
<evidence type="ECO:0000256" key="5">
    <source>
        <dbReference type="ARBA" id="ARBA00022692"/>
    </source>
</evidence>
<evidence type="ECO:0000259" key="15">
    <source>
        <dbReference type="PROSITE" id="PS50104"/>
    </source>
</evidence>
<dbReference type="InterPro" id="IPR041015">
    <property type="entry name" value="TLR3_TMD"/>
</dbReference>
<dbReference type="Gene3D" id="3.40.50.10140">
    <property type="entry name" value="Toll/interleukin-1 receptor homology (TIR) domain"/>
    <property type="match status" value="1"/>
</dbReference>
<dbReference type="Proteomes" id="UP000261540">
    <property type="component" value="Unplaced"/>
</dbReference>
<sequence length="916" mass="103402">MPTAPLLMGFFTASECESAAMWRALLILGGFLPLCSGYSGQRGVGCRVVNQTADCSHQNLLQIPDDLPSNLTSLDVSHNRLRTLNVAVLGRYWGLRLLQAGYNNVRTLEAGLCLALPHLTQLHVQHNEIRNLREQDLLNCSKLMELNLTSNRLKLIGEPFRPLQNLTSLDVSVNGLNSTRLGKQPQLRSLEQLSLSGNKIFILQKDDFSWLNQSSVRVLRMASLPLRELNPGCLKPLRELEELVLDRTKQSPHLVENLSRELAGSAIRWLSLQNMQLVSVTNTTFMGLQDTNLTSMDLSHNGMSSIGSGSFRWLHTLEDLSLQGNSFYHLTKDTFTGLGNLKSLKLQRALVNNALIDDYTFQPLKRLESLWLDETKLHNLSAHTFSGLSSLQNLSLSWSLAGLSTVTNSTFASLADSPLRMLNLTAANIKLLRDDAFSGLRNLTRLYLTDNFISQVLTGAEFRGLVSIQELCLSFNKQKIQLRPSSFVSVPTLKSLLLRGTLLGQLDVEPSPFLPLQELSLLDLSNNNIAIFSANLLSSLGQLKVLKLQHNNLADMWKSVAPKGPTFFLQGLENLTVLELDYNGLDEIPAHAFSSLRQLQDLSLAGNVLKFLHDGVFSDLVSLRSLDLRKNHITSVPQAVFQPVLRNLTVLRLGQNPFDCTCDSIFWFVDWLNTTNASVPQRDSAYICNTPPAYFNKSVTRFNGLSCKDMTPFQTLFVLSSTTVLVLMGTALLLRFQGWRIQFYWKVVVSRTLGFREVDLGEERFLYDAYVIHAPEDRKWVDRHLLPLEEEENFGFCLEDRDFTPGTSRLESIVEKMRQSRKIVFIVTETLLKDPWCTLYKVHHAMHQLIEESRDSVVLVFLEDVPDHRLSRALLLRRGMLRRSCLLRWPPERARRPAFRLSLKGALGSTNRVHKT</sequence>
<dbReference type="CTD" id="7098"/>
<dbReference type="AlphaFoldDB" id="A0A3B3QSK0"/>
<dbReference type="Ensembl" id="ENSPKIT00000032681.1">
    <property type="protein sequence ID" value="ENSPKIP00000008600.1"/>
    <property type="gene ID" value="ENSPKIG00000024029.1"/>
</dbReference>
<reference evidence="16" key="1">
    <citation type="submission" date="2025-08" db="UniProtKB">
        <authorList>
            <consortium name="Ensembl"/>
        </authorList>
    </citation>
    <scope>IDENTIFICATION</scope>
</reference>
<keyword evidence="11" id="KW-0675">Receptor</keyword>
<dbReference type="OrthoDB" id="676979at2759"/>
<dbReference type="PROSITE" id="PS51450">
    <property type="entry name" value="LRR"/>
    <property type="match status" value="2"/>
</dbReference>
<reference evidence="16" key="2">
    <citation type="submission" date="2025-09" db="UniProtKB">
        <authorList>
            <consortium name="Ensembl"/>
        </authorList>
    </citation>
    <scope>IDENTIFICATION</scope>
</reference>
<dbReference type="GO" id="GO:0006954">
    <property type="term" value="P:inflammatory response"/>
    <property type="evidence" value="ECO:0007669"/>
    <property type="project" value="UniProtKB-KW"/>
</dbReference>
<dbReference type="GeneTree" id="ENSGT00940000166529"/>
<evidence type="ECO:0000256" key="6">
    <source>
        <dbReference type="ARBA" id="ARBA00022729"/>
    </source>
</evidence>
<evidence type="ECO:0000256" key="2">
    <source>
        <dbReference type="ARBA" id="ARBA00009634"/>
    </source>
</evidence>
<dbReference type="InterPro" id="IPR032675">
    <property type="entry name" value="LRR_dom_sf"/>
</dbReference>
<evidence type="ECO:0000256" key="13">
    <source>
        <dbReference type="ARBA" id="ARBA00023198"/>
    </source>
</evidence>
<dbReference type="PROSITE" id="PS50104">
    <property type="entry name" value="TIR"/>
    <property type="match status" value="1"/>
</dbReference>
<dbReference type="InterPro" id="IPR035897">
    <property type="entry name" value="Toll_tir_struct_dom_sf"/>
</dbReference>
<keyword evidence="8" id="KW-0391">Immunity</keyword>
<keyword evidence="10 14" id="KW-0472">Membrane</keyword>
<evidence type="ECO:0000256" key="3">
    <source>
        <dbReference type="ARBA" id="ARBA00022588"/>
    </source>
</evidence>
<dbReference type="InterPro" id="IPR000157">
    <property type="entry name" value="TIR_dom"/>
</dbReference>
<dbReference type="InterPro" id="IPR001611">
    <property type="entry name" value="Leu-rich_rpt"/>
</dbReference>